<accession>D4H4X3</accession>
<dbReference type="EMBL" id="CP001968">
    <property type="protein sequence ID" value="ADD69329.1"/>
    <property type="molecule type" value="Genomic_DNA"/>
</dbReference>
<feature type="region of interest" description="Disordered" evidence="1">
    <location>
        <begin position="1"/>
        <end position="25"/>
    </location>
</feature>
<evidence type="ECO:0000313" key="2">
    <source>
        <dbReference type="EMBL" id="ADD69329.1"/>
    </source>
</evidence>
<keyword evidence="3" id="KW-1185">Reference proteome</keyword>
<evidence type="ECO:0000313" key="3">
    <source>
        <dbReference type="Proteomes" id="UP000002012"/>
    </source>
</evidence>
<dbReference type="InParanoid" id="D4H4X3"/>
<dbReference type="Proteomes" id="UP000002012">
    <property type="component" value="Chromosome"/>
</dbReference>
<name>D4H4X3_DENA2</name>
<dbReference type="KEGG" id="dap:Dacet_2570"/>
<proteinExistence type="predicted"/>
<dbReference type="AlphaFoldDB" id="D4H4X3"/>
<sequence>MPRGGLEPPQAYCPHEPEESEFERRSNNLQSLSRLAEMLCNTLELTKDPADMAIDMEKALEQSLKNHGIINNDKE</sequence>
<protein>
    <submittedName>
        <fullName evidence="2">Uncharacterized protein</fullName>
    </submittedName>
</protein>
<organism evidence="2 3">
    <name type="scientific">Denitrovibrio acetiphilus (strain DSM 12809 / NBRC 114555 / N2460)</name>
    <dbReference type="NCBI Taxonomy" id="522772"/>
    <lineage>
        <taxon>Bacteria</taxon>
        <taxon>Pseudomonadati</taxon>
        <taxon>Deferribacterota</taxon>
        <taxon>Deferribacteres</taxon>
        <taxon>Deferribacterales</taxon>
        <taxon>Geovibrionaceae</taxon>
        <taxon>Denitrovibrio</taxon>
    </lineage>
</organism>
<evidence type="ECO:0000256" key="1">
    <source>
        <dbReference type="SAM" id="MobiDB-lite"/>
    </source>
</evidence>
<dbReference type="HOGENOM" id="CLU_199607_0_0_0"/>
<gene>
    <name evidence="2" type="ordered locus">Dacet_2570</name>
</gene>
<reference evidence="2 3" key="1">
    <citation type="journal article" date="2010" name="Stand. Genomic Sci.">
        <title>Complete genome sequence of Denitrovibrio acetiphilus type strain (N2460).</title>
        <authorList>
            <person name="Kiss H."/>
            <person name="Lang E."/>
            <person name="Lapidus A."/>
            <person name="Copeland A."/>
            <person name="Nolan M."/>
            <person name="Glavina Del Rio T."/>
            <person name="Chen F."/>
            <person name="Lucas S."/>
            <person name="Tice H."/>
            <person name="Cheng J.F."/>
            <person name="Han C."/>
            <person name="Goodwin L."/>
            <person name="Pitluck S."/>
            <person name="Liolios K."/>
            <person name="Pati A."/>
            <person name="Ivanova N."/>
            <person name="Mavromatis K."/>
            <person name="Chen A."/>
            <person name="Palaniappan K."/>
            <person name="Land M."/>
            <person name="Hauser L."/>
            <person name="Chang Y.J."/>
            <person name="Jeffries C.D."/>
            <person name="Detter J.C."/>
            <person name="Brettin T."/>
            <person name="Spring S."/>
            <person name="Rohde M."/>
            <person name="Goker M."/>
            <person name="Woyke T."/>
            <person name="Bristow J."/>
            <person name="Eisen J.A."/>
            <person name="Markowitz V."/>
            <person name="Hugenholtz P."/>
            <person name="Kyrpides N.C."/>
            <person name="Klenk H.P."/>
        </authorList>
    </citation>
    <scope>NUCLEOTIDE SEQUENCE [LARGE SCALE GENOMIC DNA]</scope>
    <source>
        <strain evidence="3">DSM 12809 / NBRC 114555 / N2460</strain>
    </source>
</reference>
<dbReference type="PaxDb" id="522772-Dacet_2570"/>